<dbReference type="InterPro" id="IPR014996">
    <property type="entry name" value="AcaB"/>
</dbReference>
<evidence type="ECO:0000313" key="2">
    <source>
        <dbReference type="EMBL" id="SDK68777.1"/>
    </source>
</evidence>
<dbReference type="RefSeq" id="WP_089689065.1">
    <property type="nucleotide sequence ID" value="NZ_FNES01000023.1"/>
</dbReference>
<dbReference type="Pfam" id="PF08900">
    <property type="entry name" value="AcaB"/>
    <property type="match status" value="1"/>
</dbReference>
<dbReference type="NCBIfam" id="TIGR03761">
    <property type="entry name" value="ICE_PFL4669"/>
    <property type="match status" value="1"/>
</dbReference>
<dbReference type="OrthoDB" id="8524550at2"/>
<evidence type="ECO:0000256" key="1">
    <source>
        <dbReference type="SAM" id="MobiDB-lite"/>
    </source>
</evidence>
<feature type="region of interest" description="Disordered" evidence="1">
    <location>
        <begin position="205"/>
        <end position="249"/>
    </location>
</feature>
<protein>
    <submittedName>
        <fullName evidence="2">Integrating conjugative element protein, PFL_4669 family</fullName>
    </submittedName>
</protein>
<dbReference type="EMBL" id="FNES01000023">
    <property type="protein sequence ID" value="SDK68777.1"/>
    <property type="molecule type" value="Genomic_DNA"/>
</dbReference>
<keyword evidence="3" id="KW-1185">Reference proteome</keyword>
<dbReference type="Proteomes" id="UP000198525">
    <property type="component" value="Unassembled WGS sequence"/>
</dbReference>
<accession>A0A1G9DY31</accession>
<organism evidence="2 3">
    <name type="scientific">Billgrantia gudaonensis</name>
    <dbReference type="NCBI Taxonomy" id="376427"/>
    <lineage>
        <taxon>Bacteria</taxon>
        <taxon>Pseudomonadati</taxon>
        <taxon>Pseudomonadota</taxon>
        <taxon>Gammaproteobacteria</taxon>
        <taxon>Oceanospirillales</taxon>
        <taxon>Halomonadaceae</taxon>
        <taxon>Billgrantia</taxon>
    </lineage>
</organism>
<evidence type="ECO:0000313" key="3">
    <source>
        <dbReference type="Proteomes" id="UP000198525"/>
    </source>
</evidence>
<dbReference type="STRING" id="376427.SAMN04487954_12349"/>
<reference evidence="2 3" key="1">
    <citation type="submission" date="2016-10" db="EMBL/GenBank/DDBJ databases">
        <authorList>
            <person name="de Groot N.N."/>
        </authorList>
    </citation>
    <scope>NUCLEOTIDE SEQUENCE [LARGE SCALE GENOMIC DNA]</scope>
    <source>
        <strain evidence="2 3">CGMCC 1.6133</strain>
    </source>
</reference>
<gene>
    <name evidence="2" type="ORF">SAMN04487954_12349</name>
</gene>
<proteinExistence type="predicted"/>
<name>A0A1G9DY31_9GAMM</name>
<dbReference type="AlphaFoldDB" id="A0A1G9DY31"/>
<sequence length="249" mass="27451">MAVDRLGALRSKIELTLHTHHAARIWKGRGVETGRPQIIGMRQFLLICGAIKQNAAKDDPYADHWLLQLDAKLAETRTQLDQRLQELDSLLAQLPPELDVEENLNQQPLKIPVYTGGQHGWLALRLLIDFDRFVRRVMLAHHIALIGRRQMEEYVRVGGHLLRSLCASTQKYPGFSGATRDDFAANNAKARNAIEKFGALPDDVLSGKRRSEFAPPIAKPADSRVASGEGESKGDSPPSAGEPGDAPST</sequence>